<evidence type="ECO:0000256" key="2">
    <source>
        <dbReference type="SAM" id="SignalP"/>
    </source>
</evidence>
<feature type="compositionally biased region" description="Low complexity" evidence="1">
    <location>
        <begin position="48"/>
        <end position="78"/>
    </location>
</feature>
<feature type="chain" id="PRO_5045923424" evidence="2">
    <location>
        <begin position="20"/>
        <end position="315"/>
    </location>
</feature>
<feature type="compositionally biased region" description="Low complexity" evidence="1">
    <location>
        <begin position="88"/>
        <end position="117"/>
    </location>
</feature>
<comment type="caution">
    <text evidence="3">The sequence shown here is derived from an EMBL/GenBank/DDBJ whole genome shotgun (WGS) entry which is preliminary data.</text>
</comment>
<organism evidence="3 4">
    <name type="scientific">Paenibacillus filicis</name>
    <dbReference type="NCBI Taxonomy" id="669464"/>
    <lineage>
        <taxon>Bacteria</taxon>
        <taxon>Bacillati</taxon>
        <taxon>Bacillota</taxon>
        <taxon>Bacilli</taxon>
        <taxon>Bacillales</taxon>
        <taxon>Paenibacillaceae</taxon>
        <taxon>Paenibacillus</taxon>
    </lineage>
</organism>
<gene>
    <name evidence="3" type="ORF">WMW72_00555</name>
</gene>
<evidence type="ECO:0000313" key="3">
    <source>
        <dbReference type="EMBL" id="MEK8126397.1"/>
    </source>
</evidence>
<dbReference type="PROSITE" id="PS51257">
    <property type="entry name" value="PROKAR_LIPOPROTEIN"/>
    <property type="match status" value="1"/>
</dbReference>
<feature type="compositionally biased region" description="Low complexity" evidence="1">
    <location>
        <begin position="124"/>
        <end position="137"/>
    </location>
</feature>
<feature type="signal peptide" evidence="2">
    <location>
        <begin position="1"/>
        <end position="19"/>
    </location>
</feature>
<dbReference type="RefSeq" id="WP_341413456.1">
    <property type="nucleotide sequence ID" value="NZ_JBBPCC010000001.1"/>
</dbReference>
<proteinExistence type="predicted"/>
<keyword evidence="4" id="KW-1185">Reference proteome</keyword>
<evidence type="ECO:0000256" key="1">
    <source>
        <dbReference type="SAM" id="MobiDB-lite"/>
    </source>
</evidence>
<name>A0ABU9DC30_9BACL</name>
<feature type="compositionally biased region" description="Low complexity" evidence="1">
    <location>
        <begin position="174"/>
        <end position="190"/>
    </location>
</feature>
<keyword evidence="2" id="KW-0732">Signal</keyword>
<evidence type="ECO:0000313" key="4">
    <source>
        <dbReference type="Proteomes" id="UP001469365"/>
    </source>
</evidence>
<feature type="region of interest" description="Disordered" evidence="1">
    <location>
        <begin position="34"/>
        <end position="201"/>
    </location>
</feature>
<reference evidence="3 4" key="1">
    <citation type="submission" date="2024-04" db="EMBL/GenBank/DDBJ databases">
        <title>draft genome sequnece of Paenibacillus filicis.</title>
        <authorList>
            <person name="Kim D.-U."/>
        </authorList>
    </citation>
    <scope>NUCLEOTIDE SEQUENCE [LARGE SCALE GENOMIC DNA]</scope>
    <source>
        <strain evidence="3 4">KACC14197</strain>
    </source>
</reference>
<accession>A0ABU9DC30</accession>
<protein>
    <submittedName>
        <fullName evidence="3">Uncharacterized protein</fullName>
    </submittedName>
</protein>
<sequence>MTKQVWRAALCAALMIVAAGCGQVKPGTEAGSFAEAGKGTAEPTSKPAAGQQSAAGSTSQAVADQSAAAGTSSAVSAGPEKKAEAPEAAKPSETSSAPANQAPAGGAAEQPPAAQTADRVASPQTASSQAGGSTAPQGAPPAAAPAAESTTPPATAAVKAPEQAAAPQSGQTPPAVKAEAPAAGQGAKAESGPPKIKWQDFFDDDKQNRPAEKFWDLSEQHKTVQINGYMGEVLSFDKHWFLLIPQPGAECPFDNGDETYWNKIMMVFVPDDVKLRYTSGPLKITGRLDVGIKVDESGYKTMFRLYDAKFEPIKE</sequence>
<dbReference type="EMBL" id="JBBPCC010000001">
    <property type="protein sequence ID" value="MEK8126397.1"/>
    <property type="molecule type" value="Genomic_DNA"/>
</dbReference>
<feature type="compositionally biased region" description="Low complexity" evidence="1">
    <location>
        <begin position="144"/>
        <end position="167"/>
    </location>
</feature>
<dbReference type="Proteomes" id="UP001469365">
    <property type="component" value="Unassembled WGS sequence"/>
</dbReference>